<accession>A0A5Q3G0A9</accession>
<proteinExistence type="predicted"/>
<evidence type="ECO:0000313" key="1">
    <source>
        <dbReference type="EMBL" id="VTT57334.1"/>
    </source>
</evidence>
<comment type="caution">
    <text evidence="1">The sequence shown here is derived from an EMBL/GenBank/DDBJ whole genome shotgun (WGS) entry which is preliminary data.</text>
</comment>
<dbReference type="Proteomes" id="UP000760494">
    <property type="component" value="Unassembled WGS sequence"/>
</dbReference>
<organism evidence="1 2">
    <name type="scientific">Fusarium fujikuroi</name>
    <name type="common">Bakanae and foot rot disease fungus</name>
    <name type="synonym">Gibberella fujikuroi</name>
    <dbReference type="NCBI Taxonomy" id="5127"/>
    <lineage>
        <taxon>Eukaryota</taxon>
        <taxon>Fungi</taxon>
        <taxon>Dikarya</taxon>
        <taxon>Ascomycota</taxon>
        <taxon>Pezizomycotina</taxon>
        <taxon>Sordariomycetes</taxon>
        <taxon>Hypocreomycetidae</taxon>
        <taxon>Hypocreales</taxon>
        <taxon>Nectriaceae</taxon>
        <taxon>Fusarium</taxon>
        <taxon>Fusarium fujikuroi species complex</taxon>
    </lineage>
</organism>
<reference evidence="1" key="1">
    <citation type="submission" date="2019-05" db="EMBL/GenBank/DDBJ databases">
        <authorList>
            <person name="Piombo E."/>
        </authorList>
    </citation>
    <scope>NUCLEOTIDE SEQUENCE</scope>
    <source>
        <strain evidence="1">C2S</strain>
    </source>
</reference>
<dbReference type="EMBL" id="CABFJX010000011">
    <property type="protein sequence ID" value="VTT57334.1"/>
    <property type="molecule type" value="Genomic_DNA"/>
</dbReference>
<name>A0A5Q3G0A9_FUSFU</name>
<dbReference type="AlphaFoldDB" id="A0A5Q3G0A9"/>
<gene>
    <name evidence="1" type="ORF">C2S_13621</name>
</gene>
<protein>
    <submittedName>
        <fullName evidence="1">Uncharacterized protein</fullName>
    </submittedName>
</protein>
<sequence length="131" mass="14919">MKLVGWPASKRRRRWKLEQGPEMVVQVGVIGSPLRCDHRPIQSSTLARDWCSCIQLPYISASRLSMSSEWVKYTSVLTWQTKPVYVHRNAAGQTNTGHQRLTTGISVAYLHMNGVCRIQIQLIITEGLMHM</sequence>
<evidence type="ECO:0000313" key="2">
    <source>
        <dbReference type="Proteomes" id="UP000760494"/>
    </source>
</evidence>